<organism evidence="2 3">
    <name type="scientific">Escovopsis weberi</name>
    <dbReference type="NCBI Taxonomy" id="150374"/>
    <lineage>
        <taxon>Eukaryota</taxon>
        <taxon>Fungi</taxon>
        <taxon>Dikarya</taxon>
        <taxon>Ascomycota</taxon>
        <taxon>Pezizomycotina</taxon>
        <taxon>Sordariomycetes</taxon>
        <taxon>Hypocreomycetidae</taxon>
        <taxon>Hypocreales</taxon>
        <taxon>Hypocreaceae</taxon>
        <taxon>Escovopsis</taxon>
    </lineage>
</organism>
<accession>A0A0N0RU86</accession>
<dbReference type="OrthoDB" id="4152802at2759"/>
<feature type="region of interest" description="Disordered" evidence="1">
    <location>
        <begin position="23"/>
        <end position="76"/>
    </location>
</feature>
<comment type="caution">
    <text evidence="2">The sequence shown here is derived from an EMBL/GenBank/DDBJ whole genome shotgun (WGS) entry which is preliminary data.</text>
</comment>
<dbReference type="EMBL" id="LGSR01000002">
    <property type="protein sequence ID" value="KOS22929.1"/>
    <property type="molecule type" value="Genomic_DNA"/>
</dbReference>
<protein>
    <submittedName>
        <fullName evidence="2">Uncharacterized protein</fullName>
    </submittedName>
</protein>
<evidence type="ECO:0000313" key="3">
    <source>
        <dbReference type="Proteomes" id="UP000053831"/>
    </source>
</evidence>
<proteinExistence type="predicted"/>
<reference evidence="2 3" key="1">
    <citation type="submission" date="2015-07" db="EMBL/GenBank/DDBJ databases">
        <title>The genome of the fungus Escovopsis weberi, a specialized disease agent of ant agriculture.</title>
        <authorList>
            <person name="de Man T.J."/>
            <person name="Stajich J.E."/>
            <person name="Kubicek C.P."/>
            <person name="Chenthamara K."/>
            <person name="Atanasova L."/>
            <person name="Druzhinina I.S."/>
            <person name="Birnbaum S."/>
            <person name="Barribeau S.M."/>
            <person name="Teiling C."/>
            <person name="Suen G."/>
            <person name="Currie C."/>
            <person name="Gerardo N.M."/>
        </authorList>
    </citation>
    <scope>NUCLEOTIDE SEQUENCE [LARGE SCALE GENOMIC DNA]</scope>
</reference>
<dbReference type="AlphaFoldDB" id="A0A0N0RU86"/>
<name>A0A0N0RU86_ESCWE</name>
<keyword evidence="3" id="KW-1185">Reference proteome</keyword>
<gene>
    <name evidence="2" type="ORF">ESCO_003884</name>
</gene>
<dbReference type="Proteomes" id="UP000053831">
    <property type="component" value="Unassembled WGS sequence"/>
</dbReference>
<feature type="compositionally biased region" description="Acidic residues" evidence="1">
    <location>
        <begin position="44"/>
        <end position="73"/>
    </location>
</feature>
<sequence length="185" mass="20562">MSFASVDSEGSWLASRIGSLRSVNREGGSLRRRNRVRTSKSLDGDFDVDNQNDPTDDTENENENENENDDMDETFSTAELEYAAMDSGVKCVGISAQPQPVQVYKPKRDTIQSREVLLDIDSADEEEVGAESIVSAEADEQVDFQTDFQEARTLSMSHIRRCSARSAKLFEIGTAKHSLDETRGT</sequence>
<evidence type="ECO:0000313" key="2">
    <source>
        <dbReference type="EMBL" id="KOS22929.1"/>
    </source>
</evidence>
<evidence type="ECO:0000256" key="1">
    <source>
        <dbReference type="SAM" id="MobiDB-lite"/>
    </source>
</evidence>